<protein>
    <recommendedName>
        <fullName evidence="8">Glycine--tRNA ligase beta subunit</fullName>
        <ecNumber evidence="8">6.1.1.14</ecNumber>
    </recommendedName>
    <alternativeName>
        <fullName evidence="8">Glycyl-tRNA synthetase beta subunit</fullName>
        <shortName evidence="8">GlyRS</shortName>
    </alternativeName>
</protein>
<dbReference type="GO" id="GO:0005829">
    <property type="term" value="C:cytosol"/>
    <property type="evidence" value="ECO:0007669"/>
    <property type="project" value="TreeGrafter"/>
</dbReference>
<reference evidence="9 10" key="1">
    <citation type="journal article" date="2011" name="Genome Biol. Evol.">
        <title>Comparative whole genome sequence analysis of the carcinogenic bacterial model pathogen Helicobacter felis.</title>
        <authorList>
            <person name="Arnold I.C."/>
            <person name="Zigova Z."/>
            <person name="Holden M."/>
            <person name="Lawley T.D."/>
            <person name="Rad R."/>
            <person name="Dougan G."/>
            <person name="Falkow S."/>
            <person name="Bentley S.D."/>
            <person name="Muller A."/>
        </authorList>
    </citation>
    <scope>NUCLEOTIDE SEQUENCE [LARGE SCALE GENOMIC DNA]</scope>
    <source>
        <strain evidence="10">ATCC 49179 / CCUG 28539 / NCTC 12436 / CS1</strain>
    </source>
</reference>
<dbReference type="Proteomes" id="UP000007934">
    <property type="component" value="Chromosome"/>
</dbReference>
<evidence type="ECO:0000256" key="3">
    <source>
        <dbReference type="ARBA" id="ARBA00022741"/>
    </source>
</evidence>
<keyword evidence="8" id="KW-0963">Cytoplasm</keyword>
<organism evidence="9 10">
    <name type="scientific">Helicobacter felis (strain ATCC 49179 / CCUG 28539 / NCTC 12436 / CS1)</name>
    <dbReference type="NCBI Taxonomy" id="936155"/>
    <lineage>
        <taxon>Bacteria</taxon>
        <taxon>Pseudomonadati</taxon>
        <taxon>Campylobacterota</taxon>
        <taxon>Epsilonproteobacteria</taxon>
        <taxon>Campylobacterales</taxon>
        <taxon>Helicobacteraceae</taxon>
        <taxon>Helicobacter</taxon>
    </lineage>
</organism>
<evidence type="ECO:0000256" key="2">
    <source>
        <dbReference type="ARBA" id="ARBA00022598"/>
    </source>
</evidence>
<comment type="subcellular location">
    <subcellularLocation>
        <location evidence="8">Cytoplasm</location>
    </subcellularLocation>
</comment>
<evidence type="ECO:0000256" key="8">
    <source>
        <dbReference type="HAMAP-Rule" id="MF_00255"/>
    </source>
</evidence>
<dbReference type="AlphaFoldDB" id="E7ACM0"/>
<gene>
    <name evidence="8 9" type="primary">glyS</name>
    <name evidence="9" type="ordered locus">Hfelis_09670</name>
</gene>
<dbReference type="EC" id="6.1.1.14" evidence="8"/>
<proteinExistence type="inferred from homology"/>
<dbReference type="InterPro" id="IPR006194">
    <property type="entry name" value="Gly-tRNA-synth_heterodimer"/>
</dbReference>
<keyword evidence="10" id="KW-1185">Reference proteome</keyword>
<comment type="similarity">
    <text evidence="1 8">Belongs to the class-II aminoacyl-tRNA synthetase family.</text>
</comment>
<evidence type="ECO:0000256" key="1">
    <source>
        <dbReference type="ARBA" id="ARBA00008226"/>
    </source>
</evidence>
<dbReference type="PROSITE" id="PS50861">
    <property type="entry name" value="AA_TRNA_LIGASE_II_GLYAB"/>
    <property type="match status" value="1"/>
</dbReference>
<dbReference type="RefSeq" id="WP_013469417.1">
    <property type="nucleotide sequence ID" value="NC_014810.2"/>
</dbReference>
<dbReference type="KEGG" id="hfe:HFELIS_09670"/>
<dbReference type="GO" id="GO:0004820">
    <property type="term" value="F:glycine-tRNA ligase activity"/>
    <property type="evidence" value="ECO:0007669"/>
    <property type="project" value="UniProtKB-UniRule"/>
</dbReference>
<dbReference type="GO" id="GO:0005524">
    <property type="term" value="F:ATP binding"/>
    <property type="evidence" value="ECO:0007669"/>
    <property type="project" value="UniProtKB-UniRule"/>
</dbReference>
<evidence type="ECO:0000313" key="9">
    <source>
        <dbReference type="EMBL" id="CBY83051.1"/>
    </source>
</evidence>
<name>E7ACM0_HELFC</name>
<evidence type="ECO:0000256" key="7">
    <source>
        <dbReference type="ARBA" id="ARBA00047937"/>
    </source>
</evidence>
<keyword evidence="3 8" id="KW-0547">Nucleotide-binding</keyword>
<keyword evidence="6 8" id="KW-0030">Aminoacyl-tRNA synthetase</keyword>
<comment type="catalytic activity">
    <reaction evidence="7 8">
        <text>tRNA(Gly) + glycine + ATP = glycyl-tRNA(Gly) + AMP + diphosphate</text>
        <dbReference type="Rhea" id="RHEA:16013"/>
        <dbReference type="Rhea" id="RHEA-COMP:9664"/>
        <dbReference type="Rhea" id="RHEA-COMP:9683"/>
        <dbReference type="ChEBI" id="CHEBI:30616"/>
        <dbReference type="ChEBI" id="CHEBI:33019"/>
        <dbReference type="ChEBI" id="CHEBI:57305"/>
        <dbReference type="ChEBI" id="CHEBI:78442"/>
        <dbReference type="ChEBI" id="CHEBI:78522"/>
        <dbReference type="ChEBI" id="CHEBI:456215"/>
        <dbReference type="EC" id="6.1.1.14"/>
    </reaction>
</comment>
<dbReference type="EMBL" id="FQ670179">
    <property type="protein sequence ID" value="CBY83051.1"/>
    <property type="molecule type" value="Genomic_DNA"/>
</dbReference>
<evidence type="ECO:0000256" key="6">
    <source>
        <dbReference type="ARBA" id="ARBA00023146"/>
    </source>
</evidence>
<dbReference type="NCBIfam" id="TIGR00211">
    <property type="entry name" value="glyS"/>
    <property type="match status" value="1"/>
</dbReference>
<dbReference type="PANTHER" id="PTHR30075:SF2">
    <property type="entry name" value="GLYCINE--TRNA LIGASE, CHLOROPLASTIC_MITOCHONDRIAL 2"/>
    <property type="match status" value="1"/>
</dbReference>
<keyword evidence="5 8" id="KW-0648">Protein biosynthesis</keyword>
<dbReference type="PANTHER" id="PTHR30075">
    <property type="entry name" value="GLYCYL-TRNA SYNTHETASE"/>
    <property type="match status" value="1"/>
</dbReference>
<evidence type="ECO:0000256" key="5">
    <source>
        <dbReference type="ARBA" id="ARBA00022917"/>
    </source>
</evidence>
<evidence type="ECO:0000313" key="10">
    <source>
        <dbReference type="Proteomes" id="UP000007934"/>
    </source>
</evidence>
<keyword evidence="4 8" id="KW-0067">ATP-binding</keyword>
<comment type="subunit">
    <text evidence="8">Tetramer of two alpha and two beta subunits.</text>
</comment>
<dbReference type="GeneID" id="36134441"/>
<dbReference type="eggNOG" id="COG0751">
    <property type="taxonomic scope" value="Bacteria"/>
</dbReference>
<dbReference type="STRING" id="936155.HFELIS_09670"/>
<dbReference type="InterPro" id="IPR015944">
    <property type="entry name" value="Gly-tRNA-synth_bsu"/>
</dbReference>
<dbReference type="GO" id="GO:0006426">
    <property type="term" value="P:glycyl-tRNA aminoacylation"/>
    <property type="evidence" value="ECO:0007669"/>
    <property type="project" value="UniProtKB-UniRule"/>
</dbReference>
<evidence type="ECO:0000256" key="4">
    <source>
        <dbReference type="ARBA" id="ARBA00022840"/>
    </source>
</evidence>
<dbReference type="PRINTS" id="PR01045">
    <property type="entry name" value="TRNASYNTHGB"/>
</dbReference>
<dbReference type="OrthoDB" id="9775440at2"/>
<dbReference type="HAMAP" id="MF_00255">
    <property type="entry name" value="Gly_tRNA_synth_beta"/>
    <property type="match status" value="1"/>
</dbReference>
<dbReference type="Pfam" id="PF02092">
    <property type="entry name" value="tRNA_synt_2f"/>
    <property type="match status" value="1"/>
</dbReference>
<sequence>MNQALLIEILVEEMPAKPLLDELPNIPKKFCHSLEKHGLGGTALEVFYTPTRLVLYAPNFPTHTPAITEEFFGPPLDIGTNVEKGVKEGTRVLNPIGLKFYAKLNLPPNLEVGMKNNKEVLYATKRTEPIPTATLLDDILLHFLGALDFGKSMAWGALKARFIRPIHNLCVIFGSEDIDLSACTNTYGCSAKRATKLHFSKGFGYHDTPDISTYFKTLEEGFVILDPLKRRTRILDQIHALEDQHHMRVEVDPELLEEIIAITAYPTALYGEFEAHFLQLPTEIATTSMQTHQRYFPTFKDSSLHHGFVVVSNLPSKGDFSQIIAGNEKVLKARLSDAIFFYQNDLQTSLEWEVVGPKLEQISFMQGLGSLKDKVEREQRIGAWLVDRYGEESMRPLVQKILELAKADLCSEVVYEFPELQGIMGGYYAKHHNHPQEVCQAIQEQYLPTSENAPLPSSLLAALSALAIKLDTLLSLFSVGKIPTGSKDPFALRRACNGVLRICLHYQLDFNLASDLQTIARFYAPFEWTLLQDFILERFTHVLGDFDPSFYRAVLKGLQTLKSENYGICQIAHKVQALHVFFAQENTADLVAIFKRVANITQLDTLLQTDPALFTDSSEHALYETYENIARMEFGNFLDKLKALSHLKQPLENFFEKVLVNDPNLQVQNNRKGLLALIYHAFLDVADIKDL</sequence>
<keyword evidence="2 8" id="KW-0436">Ligase</keyword>
<accession>E7ACM0</accession>
<dbReference type="HOGENOM" id="CLU_007220_2_2_7"/>